<evidence type="ECO:0000313" key="1">
    <source>
        <dbReference type="EMBL" id="KAA6369053.1"/>
    </source>
</evidence>
<dbReference type="Proteomes" id="UP000324800">
    <property type="component" value="Unassembled WGS sequence"/>
</dbReference>
<name>A0A5J4UFU4_9EUKA</name>
<proteinExistence type="predicted"/>
<sequence length="152" mass="17852">MELVKRKKHVRTRDLAFVIGDIQCTKAQYQRGALHNKQLQKLKDKEVSRRGWNKLTQLNKIAIPNIIWWIIQLANNQLQCFTKSNKCVTIQADFSKSGWGARLIRENQEKVFAHGEWKDNNLRSSNLREETAVLKDLLEFRQQLIQQQLIGI</sequence>
<dbReference type="EMBL" id="SNRW01016747">
    <property type="protein sequence ID" value="KAA6369053.1"/>
    <property type="molecule type" value="Genomic_DNA"/>
</dbReference>
<dbReference type="OrthoDB" id="7477527at2759"/>
<reference evidence="1 2" key="1">
    <citation type="submission" date="2019-03" db="EMBL/GenBank/DDBJ databases">
        <title>Single cell metagenomics reveals metabolic interactions within the superorganism composed of flagellate Streblomastix strix and complex community of Bacteroidetes bacteria on its surface.</title>
        <authorList>
            <person name="Treitli S.C."/>
            <person name="Kolisko M."/>
            <person name="Husnik F."/>
            <person name="Keeling P."/>
            <person name="Hampl V."/>
        </authorList>
    </citation>
    <scope>NUCLEOTIDE SEQUENCE [LARGE SCALE GENOMIC DNA]</scope>
    <source>
        <strain evidence="1">ST1C</strain>
    </source>
</reference>
<organism evidence="1 2">
    <name type="scientific">Streblomastix strix</name>
    <dbReference type="NCBI Taxonomy" id="222440"/>
    <lineage>
        <taxon>Eukaryota</taxon>
        <taxon>Metamonada</taxon>
        <taxon>Preaxostyla</taxon>
        <taxon>Oxymonadida</taxon>
        <taxon>Streblomastigidae</taxon>
        <taxon>Streblomastix</taxon>
    </lineage>
</organism>
<gene>
    <name evidence="1" type="ORF">EZS28_035418</name>
</gene>
<protein>
    <submittedName>
        <fullName evidence="1">Uncharacterized protein</fullName>
    </submittedName>
</protein>
<dbReference type="AlphaFoldDB" id="A0A5J4UFU4"/>
<comment type="caution">
    <text evidence="1">The sequence shown here is derived from an EMBL/GenBank/DDBJ whole genome shotgun (WGS) entry which is preliminary data.</text>
</comment>
<evidence type="ECO:0000313" key="2">
    <source>
        <dbReference type="Proteomes" id="UP000324800"/>
    </source>
</evidence>
<accession>A0A5J4UFU4</accession>